<protein>
    <submittedName>
        <fullName evidence="1">Uncharacterized protein</fullName>
    </submittedName>
</protein>
<proteinExistence type="predicted"/>
<name>A0A5J5CEF8_9PERO</name>
<dbReference type="AlphaFoldDB" id="A0A5J5CEF8"/>
<gene>
    <name evidence="1" type="ORF">FQN60_005859</name>
</gene>
<keyword evidence="2" id="KW-1185">Reference proteome</keyword>
<organism evidence="1 2">
    <name type="scientific">Etheostoma spectabile</name>
    <name type="common">orangethroat darter</name>
    <dbReference type="NCBI Taxonomy" id="54343"/>
    <lineage>
        <taxon>Eukaryota</taxon>
        <taxon>Metazoa</taxon>
        <taxon>Chordata</taxon>
        <taxon>Craniata</taxon>
        <taxon>Vertebrata</taxon>
        <taxon>Euteleostomi</taxon>
        <taxon>Actinopterygii</taxon>
        <taxon>Neopterygii</taxon>
        <taxon>Teleostei</taxon>
        <taxon>Neoteleostei</taxon>
        <taxon>Acanthomorphata</taxon>
        <taxon>Eupercaria</taxon>
        <taxon>Perciformes</taxon>
        <taxon>Percoidei</taxon>
        <taxon>Percidae</taxon>
        <taxon>Etheostomatinae</taxon>
        <taxon>Etheostoma</taxon>
    </lineage>
</organism>
<accession>A0A5J5CEF8</accession>
<sequence length="98" mass="10793">MKPSPLPAFCQLRLSGLWFPPAALLLPVTDHGKAHQAMLSKVKPSRYGPNARRSTWHWDDCASKSVNCGARDVLCTCQDSKALALCVAQRHTDMSRST</sequence>
<dbReference type="Proteomes" id="UP000327493">
    <property type="component" value="Chromosome 23"/>
</dbReference>
<dbReference type="EMBL" id="VOFY01000023">
    <property type="protein sequence ID" value="KAA8580324.1"/>
    <property type="molecule type" value="Genomic_DNA"/>
</dbReference>
<comment type="caution">
    <text evidence="1">The sequence shown here is derived from an EMBL/GenBank/DDBJ whole genome shotgun (WGS) entry which is preliminary data.</text>
</comment>
<evidence type="ECO:0000313" key="2">
    <source>
        <dbReference type="Proteomes" id="UP000327493"/>
    </source>
</evidence>
<evidence type="ECO:0000313" key="1">
    <source>
        <dbReference type="EMBL" id="KAA8580324.1"/>
    </source>
</evidence>
<reference evidence="1 2" key="1">
    <citation type="submission" date="2019-08" db="EMBL/GenBank/DDBJ databases">
        <title>A chromosome-level genome assembly, high-density linkage maps, and genome scans reveal the genomic architecture of hybrid incompatibilities underlying speciation via character displacement in darters (Percidae: Etheostominae).</title>
        <authorList>
            <person name="Moran R.L."/>
            <person name="Catchen J.M."/>
            <person name="Fuller R.C."/>
        </authorList>
    </citation>
    <scope>NUCLEOTIDE SEQUENCE [LARGE SCALE GENOMIC DNA]</scope>
    <source>
        <strain evidence="1">EspeVRDwgs_2016</strain>
        <tissue evidence="1">Muscle</tissue>
    </source>
</reference>